<organism evidence="1 2">
    <name type="scientific">Marchantia polymorpha</name>
    <name type="common">Common liverwort</name>
    <name type="synonym">Marchantia aquatica</name>
    <dbReference type="NCBI Taxonomy" id="3197"/>
    <lineage>
        <taxon>Eukaryota</taxon>
        <taxon>Viridiplantae</taxon>
        <taxon>Streptophyta</taxon>
        <taxon>Embryophyta</taxon>
        <taxon>Marchantiophyta</taxon>
        <taxon>Marchantiopsida</taxon>
        <taxon>Marchantiidae</taxon>
        <taxon>Marchantiales</taxon>
        <taxon>Marchantiaceae</taxon>
        <taxon>Marchantia</taxon>
    </lineage>
</organism>
<dbReference type="Gramene" id="Mp2g16660.1">
    <property type="protein sequence ID" value="Mp2g16660.1.cds1"/>
    <property type="gene ID" value="Mp2g16660"/>
</dbReference>
<dbReference type="AlphaFoldDB" id="A0A2R6WCJ3"/>
<proteinExistence type="predicted"/>
<gene>
    <name evidence="1" type="ORF">MARPO_0109s0007</name>
</gene>
<reference evidence="2" key="1">
    <citation type="journal article" date="2017" name="Cell">
        <title>Insights into land plant evolution garnered from the Marchantia polymorpha genome.</title>
        <authorList>
            <person name="Bowman J.L."/>
            <person name="Kohchi T."/>
            <person name="Yamato K.T."/>
            <person name="Jenkins J."/>
            <person name="Shu S."/>
            <person name="Ishizaki K."/>
            <person name="Yamaoka S."/>
            <person name="Nishihama R."/>
            <person name="Nakamura Y."/>
            <person name="Berger F."/>
            <person name="Adam C."/>
            <person name="Aki S.S."/>
            <person name="Althoff F."/>
            <person name="Araki T."/>
            <person name="Arteaga-Vazquez M.A."/>
            <person name="Balasubrmanian S."/>
            <person name="Barry K."/>
            <person name="Bauer D."/>
            <person name="Boehm C.R."/>
            <person name="Briginshaw L."/>
            <person name="Caballero-Perez J."/>
            <person name="Catarino B."/>
            <person name="Chen F."/>
            <person name="Chiyoda S."/>
            <person name="Chovatia M."/>
            <person name="Davies K.M."/>
            <person name="Delmans M."/>
            <person name="Demura T."/>
            <person name="Dierschke T."/>
            <person name="Dolan L."/>
            <person name="Dorantes-Acosta A.E."/>
            <person name="Eklund D.M."/>
            <person name="Florent S.N."/>
            <person name="Flores-Sandoval E."/>
            <person name="Fujiyama A."/>
            <person name="Fukuzawa H."/>
            <person name="Galik B."/>
            <person name="Grimanelli D."/>
            <person name="Grimwood J."/>
            <person name="Grossniklaus U."/>
            <person name="Hamada T."/>
            <person name="Haseloff J."/>
            <person name="Hetherington A.J."/>
            <person name="Higo A."/>
            <person name="Hirakawa Y."/>
            <person name="Hundley H.N."/>
            <person name="Ikeda Y."/>
            <person name="Inoue K."/>
            <person name="Inoue S.I."/>
            <person name="Ishida S."/>
            <person name="Jia Q."/>
            <person name="Kakita M."/>
            <person name="Kanazawa T."/>
            <person name="Kawai Y."/>
            <person name="Kawashima T."/>
            <person name="Kennedy M."/>
            <person name="Kinose K."/>
            <person name="Kinoshita T."/>
            <person name="Kohara Y."/>
            <person name="Koide E."/>
            <person name="Komatsu K."/>
            <person name="Kopischke S."/>
            <person name="Kubo M."/>
            <person name="Kyozuka J."/>
            <person name="Lagercrantz U."/>
            <person name="Lin S.S."/>
            <person name="Lindquist E."/>
            <person name="Lipzen A.M."/>
            <person name="Lu C.W."/>
            <person name="De Luna E."/>
            <person name="Martienssen R.A."/>
            <person name="Minamino N."/>
            <person name="Mizutani M."/>
            <person name="Mizutani M."/>
            <person name="Mochizuki N."/>
            <person name="Monte I."/>
            <person name="Mosher R."/>
            <person name="Nagasaki H."/>
            <person name="Nakagami H."/>
            <person name="Naramoto S."/>
            <person name="Nishitani K."/>
            <person name="Ohtani M."/>
            <person name="Okamoto T."/>
            <person name="Okumura M."/>
            <person name="Phillips J."/>
            <person name="Pollak B."/>
            <person name="Reinders A."/>
            <person name="Rovekamp M."/>
            <person name="Sano R."/>
            <person name="Sawa S."/>
            <person name="Schmid M.W."/>
            <person name="Shirakawa M."/>
            <person name="Solano R."/>
            <person name="Spunde A."/>
            <person name="Suetsugu N."/>
            <person name="Sugano S."/>
            <person name="Sugiyama A."/>
            <person name="Sun R."/>
            <person name="Suzuki Y."/>
            <person name="Takenaka M."/>
            <person name="Takezawa D."/>
            <person name="Tomogane H."/>
            <person name="Tsuzuki M."/>
            <person name="Ueda T."/>
            <person name="Umeda M."/>
            <person name="Ward J.M."/>
            <person name="Watanabe Y."/>
            <person name="Yazaki K."/>
            <person name="Yokoyama R."/>
            <person name="Yoshitake Y."/>
            <person name="Yotsui I."/>
            <person name="Zachgo S."/>
            <person name="Schmutz J."/>
        </authorList>
    </citation>
    <scope>NUCLEOTIDE SEQUENCE [LARGE SCALE GENOMIC DNA]</scope>
    <source>
        <strain evidence="2">Tak-1</strain>
    </source>
</reference>
<evidence type="ECO:0000313" key="1">
    <source>
        <dbReference type="EMBL" id="PTQ31572.1"/>
    </source>
</evidence>
<name>A0A2R6WCJ3_MARPO</name>
<dbReference type="EMBL" id="KZ772781">
    <property type="protein sequence ID" value="PTQ31572.1"/>
    <property type="molecule type" value="Genomic_DNA"/>
</dbReference>
<protein>
    <submittedName>
        <fullName evidence="1">Uncharacterized protein</fullName>
    </submittedName>
</protein>
<evidence type="ECO:0000313" key="2">
    <source>
        <dbReference type="Proteomes" id="UP000244005"/>
    </source>
</evidence>
<sequence length="122" mass="13749">MTKSDSFLPLCHVNQSPEERLRCALRNGTIGLGNRTSDLETEHLDLVQPVRPLLIISSYILCGVLLRGSDSFTVLVALRNSIIFPCGRTELAVPRTWACRWACRCHCTRHAPSWEPIRFSSL</sequence>
<keyword evidence="2" id="KW-1185">Reference proteome</keyword>
<dbReference type="Proteomes" id="UP000244005">
    <property type="component" value="Unassembled WGS sequence"/>
</dbReference>
<accession>A0A2R6WCJ3</accession>